<dbReference type="SUPFAM" id="SSF55073">
    <property type="entry name" value="Nucleotide cyclase"/>
    <property type="match status" value="1"/>
</dbReference>
<dbReference type="InterPro" id="IPR029787">
    <property type="entry name" value="Nucleotide_cyclase"/>
</dbReference>
<dbReference type="GO" id="GO:0005886">
    <property type="term" value="C:plasma membrane"/>
    <property type="evidence" value="ECO:0007669"/>
    <property type="project" value="TreeGrafter"/>
</dbReference>
<name>A0A8S1J692_9CHLO</name>
<evidence type="ECO:0000259" key="2">
    <source>
        <dbReference type="PROSITE" id="PS50110"/>
    </source>
</evidence>
<dbReference type="CDD" id="cd00156">
    <property type="entry name" value="REC"/>
    <property type="match status" value="1"/>
</dbReference>
<accession>A0A8S1J692</accession>
<dbReference type="FunFam" id="3.30.70.270:FF:000001">
    <property type="entry name" value="Diguanylate cyclase domain protein"/>
    <property type="match status" value="1"/>
</dbReference>
<sequence>MDNQEKALEPRPQQGGDAVAQVEAARESVADLIKRSNALSEQAVLNVGMLMKSVVAETVDYVDSLKTDLSSLDAANENGLPHVVSEQLAVVEAYLGKVESLVVRQEELSRLAVSHSEKISHAGRLIENITKEVKLLAINAQIEATRMNAENQSLGVISQEMMRLSKSVNDANTIVRDVTENLLELLPSMSEQARSLKSSTAAFSDDMNFSAKRIERCNEDLYLQMRETFARGDVRMETILDHSYSVLSELQFQDPSAQLLKKIDSELESLSKRISDDGDEGSGAKGTKEASYNLGNEMKQIRIVLIESDEGQANMLSRRLRAQGYIVDVATDPIEGATLALAEPPTVLVAELWMPGISGVQLCRLLQSEASTAHVPVILSGPGDVPKNSFWAEQAGAIDYVPSGRVGALVRAIERAVERAQQEDVFFTYLGDGCVDIRERIASLLDDALFESVLASEVRALGACGSFERLFDLFSQLAARITAYRWIALRTDSPRRFAIHTNPLNRTEDLETARSVLSTGVDEGTFILIEDGDAIDIDAQFVAHEKIEFGHLNIGALAIAFEECDDEGRHLAGFFARELGGPLRMVSLVEESRRLATTDPLTGLANRRAFLGEFKTLLHERRSGKDGVCALMLDVDHFKQINDNFGHAAGDLVLATLGGVLEGFAPSIGSSARWGGEEFVVSLDQVDYAHAVRLAEELCATIAALEIEHDATRIPITASIGVAAHRVGDDIESLIDRADRAMYLAKTSGRNRVCTEDMLTREDITPPREEALSSA</sequence>
<gene>
    <name evidence="4" type="ORF">OSTQU699_LOCUS8190</name>
</gene>
<dbReference type="PROSITE" id="PS50887">
    <property type="entry name" value="GGDEF"/>
    <property type="match status" value="1"/>
</dbReference>
<dbReference type="OrthoDB" id="2325869at2759"/>
<evidence type="ECO:0000313" key="4">
    <source>
        <dbReference type="EMBL" id="CAD7702833.1"/>
    </source>
</evidence>
<evidence type="ECO:0008006" key="6">
    <source>
        <dbReference type="Google" id="ProtNLM"/>
    </source>
</evidence>
<comment type="caution">
    <text evidence="4">The sequence shown here is derived from an EMBL/GenBank/DDBJ whole genome shotgun (WGS) entry which is preliminary data.</text>
</comment>
<proteinExistence type="predicted"/>
<dbReference type="Gene3D" id="3.30.70.270">
    <property type="match status" value="1"/>
</dbReference>
<dbReference type="InterPro" id="IPR001789">
    <property type="entry name" value="Sig_transdc_resp-reg_receiver"/>
</dbReference>
<dbReference type="InterPro" id="IPR011006">
    <property type="entry name" value="CheY-like_superfamily"/>
</dbReference>
<dbReference type="Pfam" id="PF00072">
    <property type="entry name" value="Response_reg"/>
    <property type="match status" value="1"/>
</dbReference>
<comment type="caution">
    <text evidence="1">Lacks conserved residue(s) required for the propagation of feature annotation.</text>
</comment>
<feature type="domain" description="Response regulatory" evidence="2">
    <location>
        <begin position="302"/>
        <end position="418"/>
    </location>
</feature>
<dbReference type="SUPFAM" id="SSF52172">
    <property type="entry name" value="CheY-like"/>
    <property type="match status" value="1"/>
</dbReference>
<dbReference type="GO" id="GO:0052621">
    <property type="term" value="F:diguanylate cyclase activity"/>
    <property type="evidence" value="ECO:0007669"/>
    <property type="project" value="TreeGrafter"/>
</dbReference>
<dbReference type="GO" id="GO:0043709">
    <property type="term" value="P:cell adhesion involved in single-species biofilm formation"/>
    <property type="evidence" value="ECO:0007669"/>
    <property type="project" value="TreeGrafter"/>
</dbReference>
<dbReference type="PROSITE" id="PS50110">
    <property type="entry name" value="RESPONSE_REGULATORY"/>
    <property type="match status" value="1"/>
</dbReference>
<evidence type="ECO:0000256" key="1">
    <source>
        <dbReference type="PROSITE-ProRule" id="PRU00169"/>
    </source>
</evidence>
<feature type="domain" description="GGDEF" evidence="3">
    <location>
        <begin position="626"/>
        <end position="758"/>
    </location>
</feature>
<dbReference type="Proteomes" id="UP000708148">
    <property type="component" value="Unassembled WGS sequence"/>
</dbReference>
<dbReference type="Gene3D" id="6.10.250.3200">
    <property type="match status" value="1"/>
</dbReference>
<keyword evidence="5" id="KW-1185">Reference proteome</keyword>
<dbReference type="SMART" id="SM00267">
    <property type="entry name" value="GGDEF"/>
    <property type="match status" value="1"/>
</dbReference>
<dbReference type="SUPFAM" id="SSF58104">
    <property type="entry name" value="Methyl-accepting chemotaxis protein (MCP) signaling domain"/>
    <property type="match status" value="1"/>
</dbReference>
<dbReference type="InterPro" id="IPR000160">
    <property type="entry name" value="GGDEF_dom"/>
</dbReference>
<dbReference type="CDD" id="cd01949">
    <property type="entry name" value="GGDEF"/>
    <property type="match status" value="1"/>
</dbReference>
<dbReference type="PANTHER" id="PTHR45138:SF9">
    <property type="entry name" value="DIGUANYLATE CYCLASE DGCM-RELATED"/>
    <property type="match status" value="1"/>
</dbReference>
<protein>
    <recommendedName>
        <fullName evidence="6">Diguanylate cyclase</fullName>
    </recommendedName>
</protein>
<dbReference type="Pfam" id="PF00990">
    <property type="entry name" value="GGDEF"/>
    <property type="match status" value="1"/>
</dbReference>
<organism evidence="4 5">
    <name type="scientific">Ostreobium quekettii</name>
    <dbReference type="NCBI Taxonomy" id="121088"/>
    <lineage>
        <taxon>Eukaryota</taxon>
        <taxon>Viridiplantae</taxon>
        <taxon>Chlorophyta</taxon>
        <taxon>core chlorophytes</taxon>
        <taxon>Ulvophyceae</taxon>
        <taxon>TCBD clade</taxon>
        <taxon>Bryopsidales</taxon>
        <taxon>Ostreobineae</taxon>
        <taxon>Ostreobiaceae</taxon>
        <taxon>Ostreobium</taxon>
    </lineage>
</organism>
<dbReference type="InterPro" id="IPR043128">
    <property type="entry name" value="Rev_trsase/Diguanyl_cyclase"/>
</dbReference>
<reference evidence="4" key="1">
    <citation type="submission" date="2020-12" db="EMBL/GenBank/DDBJ databases">
        <authorList>
            <person name="Iha C."/>
        </authorList>
    </citation>
    <scope>NUCLEOTIDE SEQUENCE</scope>
</reference>
<dbReference type="EMBL" id="CAJHUC010001966">
    <property type="protein sequence ID" value="CAD7702833.1"/>
    <property type="molecule type" value="Genomic_DNA"/>
</dbReference>
<dbReference type="GO" id="GO:0000160">
    <property type="term" value="P:phosphorelay signal transduction system"/>
    <property type="evidence" value="ECO:0007669"/>
    <property type="project" value="InterPro"/>
</dbReference>
<dbReference type="AlphaFoldDB" id="A0A8S1J692"/>
<evidence type="ECO:0000313" key="5">
    <source>
        <dbReference type="Proteomes" id="UP000708148"/>
    </source>
</evidence>
<dbReference type="InterPro" id="IPR050469">
    <property type="entry name" value="Diguanylate_Cyclase"/>
</dbReference>
<evidence type="ECO:0000259" key="3">
    <source>
        <dbReference type="PROSITE" id="PS50887"/>
    </source>
</evidence>
<dbReference type="PANTHER" id="PTHR45138">
    <property type="entry name" value="REGULATORY COMPONENTS OF SENSORY TRANSDUCTION SYSTEM"/>
    <property type="match status" value="1"/>
</dbReference>
<dbReference type="NCBIfam" id="TIGR00254">
    <property type="entry name" value="GGDEF"/>
    <property type="match status" value="1"/>
</dbReference>
<dbReference type="SMART" id="SM00448">
    <property type="entry name" value="REC"/>
    <property type="match status" value="1"/>
</dbReference>
<dbReference type="Gene3D" id="3.40.50.2300">
    <property type="match status" value="1"/>
</dbReference>